<gene>
    <name evidence="1" type="ordered locus">Fbal_2628</name>
</gene>
<evidence type="ECO:0000313" key="1">
    <source>
        <dbReference type="EMBL" id="ADN76830.1"/>
    </source>
</evidence>
<sequence>MTMLTKIKQALGLCPRRKKVALPSGLQNLEVITAERWWH</sequence>
<evidence type="ECO:0000313" key="2">
    <source>
        <dbReference type="Proteomes" id="UP000006683"/>
    </source>
</evidence>
<name>E1SQ58_FERBD</name>
<organism evidence="1 2">
    <name type="scientific">Ferrimonas balearica (strain DSM 9799 / CCM 4581 / KCTC 23876 / PAT)</name>
    <dbReference type="NCBI Taxonomy" id="550540"/>
    <lineage>
        <taxon>Bacteria</taxon>
        <taxon>Pseudomonadati</taxon>
        <taxon>Pseudomonadota</taxon>
        <taxon>Gammaproteobacteria</taxon>
        <taxon>Alteromonadales</taxon>
        <taxon>Ferrimonadaceae</taxon>
        <taxon>Ferrimonas</taxon>
    </lineage>
</organism>
<dbReference type="EMBL" id="CP002209">
    <property type="protein sequence ID" value="ADN76830.1"/>
    <property type="molecule type" value="Genomic_DNA"/>
</dbReference>
<dbReference type="STRING" id="550540.Fbal_2628"/>
<dbReference type="HOGENOM" id="CLU_3332916_0_0_6"/>
<accession>E1SQ58</accession>
<dbReference type="AlphaFoldDB" id="E1SQ58"/>
<proteinExistence type="predicted"/>
<dbReference type="Proteomes" id="UP000006683">
    <property type="component" value="Chromosome"/>
</dbReference>
<keyword evidence="2" id="KW-1185">Reference proteome</keyword>
<protein>
    <submittedName>
        <fullName evidence="1">Uncharacterized protein</fullName>
    </submittedName>
</protein>
<reference evidence="1 2" key="1">
    <citation type="journal article" date="2010" name="Stand. Genomic Sci.">
        <title>Complete genome sequence of Ferrimonas balearica type strain (PAT).</title>
        <authorList>
            <person name="Nolan M."/>
            <person name="Sikorski J."/>
            <person name="Davenport K."/>
            <person name="Lucas S."/>
            <person name="Glavina Del Rio T."/>
            <person name="Tice H."/>
            <person name="Cheng J."/>
            <person name="Goodwin L."/>
            <person name="Pitluck S."/>
            <person name="Liolios K."/>
            <person name="Ivanova N."/>
            <person name="Mavromatis K."/>
            <person name="Ovchinnikova G."/>
            <person name="Pati A."/>
            <person name="Chen A."/>
            <person name="Palaniappan K."/>
            <person name="Land M."/>
            <person name="Hauser L."/>
            <person name="Chang Y."/>
            <person name="Jeffries C."/>
            <person name="Tapia R."/>
            <person name="Brettin T."/>
            <person name="Detter J."/>
            <person name="Han C."/>
            <person name="Yasawong M."/>
            <person name="Rohde M."/>
            <person name="Tindall B."/>
            <person name="Goker M."/>
            <person name="Woyke T."/>
            <person name="Bristow J."/>
            <person name="Eisen J."/>
            <person name="Markowitz V."/>
            <person name="Hugenholtz P."/>
            <person name="Kyrpides N."/>
            <person name="Klenk H."/>
            <person name="Lapidus A."/>
        </authorList>
    </citation>
    <scope>NUCLEOTIDE SEQUENCE [LARGE SCALE GENOMIC DNA]</scope>
    <source>
        <strain evidence="2">DSM 9799 / CCM 4581 / KCTC 23876 / PAT</strain>
    </source>
</reference>
<dbReference type="KEGG" id="fbl:Fbal_2628"/>